<evidence type="ECO:0000259" key="4">
    <source>
        <dbReference type="SMART" id="SM01318"/>
    </source>
</evidence>
<comment type="subcellular location">
    <subcellularLocation>
        <location evidence="1">Secreted</location>
    </subcellularLocation>
</comment>
<dbReference type="InterPro" id="IPR029277">
    <property type="entry name" value="SVWC_dom"/>
</dbReference>
<dbReference type="Pfam" id="PF15430">
    <property type="entry name" value="SVWC"/>
    <property type="match status" value="1"/>
</dbReference>
<dbReference type="SMART" id="SM01318">
    <property type="entry name" value="SVWC"/>
    <property type="match status" value="1"/>
</dbReference>
<dbReference type="GO" id="GO:0005576">
    <property type="term" value="C:extracellular region"/>
    <property type="evidence" value="ECO:0007669"/>
    <property type="project" value="UniProtKB-SubCell"/>
</dbReference>
<name>A0AAN9A486_HALRR</name>
<reference evidence="5 6" key="1">
    <citation type="submission" date="2023-11" db="EMBL/GenBank/DDBJ databases">
        <title>Halocaridina rubra genome assembly.</title>
        <authorList>
            <person name="Smith C."/>
        </authorList>
    </citation>
    <scope>NUCLEOTIDE SEQUENCE [LARGE SCALE GENOMIC DNA]</scope>
    <source>
        <strain evidence="5">EP-1</strain>
        <tissue evidence="5">Whole</tissue>
    </source>
</reference>
<feature type="domain" description="Single" evidence="4">
    <location>
        <begin position="174"/>
        <end position="243"/>
    </location>
</feature>
<organism evidence="5 6">
    <name type="scientific">Halocaridina rubra</name>
    <name type="common">Hawaiian red shrimp</name>
    <dbReference type="NCBI Taxonomy" id="373956"/>
    <lineage>
        <taxon>Eukaryota</taxon>
        <taxon>Metazoa</taxon>
        <taxon>Ecdysozoa</taxon>
        <taxon>Arthropoda</taxon>
        <taxon>Crustacea</taxon>
        <taxon>Multicrustacea</taxon>
        <taxon>Malacostraca</taxon>
        <taxon>Eumalacostraca</taxon>
        <taxon>Eucarida</taxon>
        <taxon>Decapoda</taxon>
        <taxon>Pleocyemata</taxon>
        <taxon>Caridea</taxon>
        <taxon>Atyoidea</taxon>
        <taxon>Atyidae</taxon>
        <taxon>Halocaridina</taxon>
    </lineage>
</organism>
<feature type="compositionally biased region" description="Pro residues" evidence="3">
    <location>
        <begin position="124"/>
        <end position="143"/>
    </location>
</feature>
<accession>A0AAN9A486</accession>
<evidence type="ECO:0000256" key="3">
    <source>
        <dbReference type="SAM" id="MobiDB-lite"/>
    </source>
</evidence>
<dbReference type="EMBL" id="JAXCGZ010017086">
    <property type="protein sequence ID" value="KAK7068902.1"/>
    <property type="molecule type" value="Genomic_DNA"/>
</dbReference>
<evidence type="ECO:0000313" key="6">
    <source>
        <dbReference type="Proteomes" id="UP001381693"/>
    </source>
</evidence>
<evidence type="ECO:0000256" key="1">
    <source>
        <dbReference type="ARBA" id="ARBA00004613"/>
    </source>
</evidence>
<gene>
    <name evidence="5" type="ORF">SK128_012581</name>
</gene>
<protein>
    <recommendedName>
        <fullName evidence="4">Single domain-containing protein</fullName>
    </recommendedName>
</protein>
<proteinExistence type="predicted"/>
<feature type="compositionally biased region" description="Low complexity" evidence="3">
    <location>
        <begin position="114"/>
        <end position="123"/>
    </location>
</feature>
<evidence type="ECO:0000313" key="5">
    <source>
        <dbReference type="EMBL" id="KAK7068902.1"/>
    </source>
</evidence>
<dbReference type="Proteomes" id="UP001381693">
    <property type="component" value="Unassembled WGS sequence"/>
</dbReference>
<evidence type="ECO:0000256" key="2">
    <source>
        <dbReference type="ARBA" id="ARBA00022525"/>
    </source>
</evidence>
<keyword evidence="2" id="KW-0964">Secreted</keyword>
<comment type="caution">
    <text evidence="5">The sequence shown here is derived from an EMBL/GenBank/DDBJ whole genome shotgun (WGS) entry which is preliminary data.</text>
</comment>
<feature type="region of interest" description="Disordered" evidence="3">
    <location>
        <begin position="62"/>
        <end position="149"/>
    </location>
</feature>
<dbReference type="AlphaFoldDB" id="A0AAN9A486"/>
<sequence>MFEKAIVHRLKEFFEKFNLLSENQYGFRNNKTTEKAIKNFTSSTSSVTFKFSFESPTSNYSTTIFGPGPGFPDLSPSPPASSQQRPSQPFPPLPSPDKFNSLPTHIPSAPSNKPSTSLTSSRPRPLPSSHPRPLGSPPPPPQSLPSLPINIPLTPLTAYPVKSSSSFPLTGGGCPVFNKLLKEGQKEAFGGEECGVLTCRKYGGRYHLEELKCNVVVYNPNYTCVVTSDLKKPFPQCCPQYWCDD</sequence>
<keyword evidence="6" id="KW-1185">Reference proteome</keyword>